<proteinExistence type="predicted"/>
<comment type="caution">
    <text evidence="1">The sequence shown here is derived from an EMBL/GenBank/DDBJ whole genome shotgun (WGS) entry which is preliminary data.</text>
</comment>
<organism evidence="1 2">
    <name type="scientific">Populus trichocarpa</name>
    <name type="common">Western balsam poplar</name>
    <name type="synonym">Populus balsamifera subsp. trichocarpa</name>
    <dbReference type="NCBI Taxonomy" id="3694"/>
    <lineage>
        <taxon>Eukaryota</taxon>
        <taxon>Viridiplantae</taxon>
        <taxon>Streptophyta</taxon>
        <taxon>Embryophyta</taxon>
        <taxon>Tracheophyta</taxon>
        <taxon>Spermatophyta</taxon>
        <taxon>Magnoliopsida</taxon>
        <taxon>eudicotyledons</taxon>
        <taxon>Gunneridae</taxon>
        <taxon>Pentapetalae</taxon>
        <taxon>rosids</taxon>
        <taxon>fabids</taxon>
        <taxon>Malpighiales</taxon>
        <taxon>Salicaceae</taxon>
        <taxon>Saliceae</taxon>
        <taxon>Populus</taxon>
    </lineage>
</organism>
<sequence length="90" mass="9737">MQTVLPSKRRRGGGGGGLFNFGGKERERERGEEERQGKGGCNGEAGRVFAVGLDAEGNGSYRCRFCDNPLALGFFRTRCLWGASLLPVVI</sequence>
<protein>
    <submittedName>
        <fullName evidence="1">Uncharacterized protein</fullName>
    </submittedName>
</protein>
<accession>A0ACC0T304</accession>
<dbReference type="Proteomes" id="UP000006729">
    <property type="component" value="Chromosome 4"/>
</dbReference>
<gene>
    <name evidence="1" type="ORF">POPTR_004G047566v4</name>
</gene>
<name>A0ACC0T304_POPTR</name>
<keyword evidence="2" id="KW-1185">Reference proteome</keyword>
<evidence type="ECO:0000313" key="2">
    <source>
        <dbReference type="Proteomes" id="UP000006729"/>
    </source>
</evidence>
<evidence type="ECO:0000313" key="1">
    <source>
        <dbReference type="EMBL" id="KAI9395917.1"/>
    </source>
</evidence>
<dbReference type="EMBL" id="CM009293">
    <property type="protein sequence ID" value="KAI9395917.1"/>
    <property type="molecule type" value="Genomic_DNA"/>
</dbReference>
<reference evidence="1 2" key="1">
    <citation type="journal article" date="2006" name="Science">
        <title>The genome of black cottonwood, Populus trichocarpa (Torr. &amp; Gray).</title>
        <authorList>
            <person name="Tuskan G.A."/>
            <person name="Difazio S."/>
            <person name="Jansson S."/>
            <person name="Bohlmann J."/>
            <person name="Grigoriev I."/>
            <person name="Hellsten U."/>
            <person name="Putnam N."/>
            <person name="Ralph S."/>
            <person name="Rombauts S."/>
            <person name="Salamov A."/>
            <person name="Schein J."/>
            <person name="Sterck L."/>
            <person name="Aerts A."/>
            <person name="Bhalerao R.R."/>
            <person name="Bhalerao R.P."/>
            <person name="Blaudez D."/>
            <person name="Boerjan W."/>
            <person name="Brun A."/>
            <person name="Brunner A."/>
            <person name="Busov V."/>
            <person name="Campbell M."/>
            <person name="Carlson J."/>
            <person name="Chalot M."/>
            <person name="Chapman J."/>
            <person name="Chen G.L."/>
            <person name="Cooper D."/>
            <person name="Coutinho P.M."/>
            <person name="Couturier J."/>
            <person name="Covert S."/>
            <person name="Cronk Q."/>
            <person name="Cunningham R."/>
            <person name="Davis J."/>
            <person name="Degroeve S."/>
            <person name="Dejardin A."/>
            <person name="Depamphilis C."/>
            <person name="Detter J."/>
            <person name="Dirks B."/>
            <person name="Dubchak I."/>
            <person name="Duplessis S."/>
            <person name="Ehlting J."/>
            <person name="Ellis B."/>
            <person name="Gendler K."/>
            <person name="Goodstein D."/>
            <person name="Gribskov M."/>
            <person name="Grimwood J."/>
            <person name="Groover A."/>
            <person name="Gunter L."/>
            <person name="Hamberger B."/>
            <person name="Heinze B."/>
            <person name="Helariutta Y."/>
            <person name="Henrissat B."/>
            <person name="Holligan D."/>
            <person name="Holt R."/>
            <person name="Huang W."/>
            <person name="Islam-Faridi N."/>
            <person name="Jones S."/>
            <person name="Jones-Rhoades M."/>
            <person name="Jorgensen R."/>
            <person name="Joshi C."/>
            <person name="Kangasjarvi J."/>
            <person name="Karlsson J."/>
            <person name="Kelleher C."/>
            <person name="Kirkpatrick R."/>
            <person name="Kirst M."/>
            <person name="Kohler A."/>
            <person name="Kalluri U."/>
            <person name="Larimer F."/>
            <person name="Leebens-Mack J."/>
            <person name="Leple J.C."/>
            <person name="Locascio P."/>
            <person name="Lou Y."/>
            <person name="Lucas S."/>
            <person name="Martin F."/>
            <person name="Montanini B."/>
            <person name="Napoli C."/>
            <person name="Nelson D.R."/>
            <person name="Nelson C."/>
            <person name="Nieminen K."/>
            <person name="Nilsson O."/>
            <person name="Pereda V."/>
            <person name="Peter G."/>
            <person name="Philippe R."/>
            <person name="Pilate G."/>
            <person name="Poliakov A."/>
            <person name="Razumovskaya J."/>
            <person name="Richardson P."/>
            <person name="Rinaldi C."/>
            <person name="Ritland K."/>
            <person name="Rouze P."/>
            <person name="Ryaboy D."/>
            <person name="Schmutz J."/>
            <person name="Schrader J."/>
            <person name="Segerman B."/>
            <person name="Shin H."/>
            <person name="Siddiqui A."/>
            <person name="Sterky F."/>
            <person name="Terry A."/>
            <person name="Tsai C.J."/>
            <person name="Uberbacher E."/>
            <person name="Unneberg P."/>
            <person name="Vahala J."/>
            <person name="Wall K."/>
            <person name="Wessler S."/>
            <person name="Yang G."/>
            <person name="Yin T."/>
            <person name="Douglas C."/>
            <person name="Marra M."/>
            <person name="Sandberg G."/>
            <person name="Van de Peer Y."/>
            <person name="Rokhsar D."/>
        </authorList>
    </citation>
    <scope>NUCLEOTIDE SEQUENCE [LARGE SCALE GENOMIC DNA]</scope>
    <source>
        <strain evidence="2">cv. Nisqually</strain>
    </source>
</reference>